<dbReference type="AlphaFoldDB" id="A0A7J0EB37"/>
<dbReference type="PANTHER" id="PTHR33649:SF4">
    <property type="entry name" value="PAR1 PROTEIN"/>
    <property type="match status" value="1"/>
</dbReference>
<feature type="chain" id="PRO_5029822637" description="PAR1 protein" evidence="1">
    <location>
        <begin position="25"/>
        <end position="167"/>
    </location>
</feature>
<dbReference type="PANTHER" id="PTHR33649">
    <property type="entry name" value="PAR1 PROTEIN"/>
    <property type="match status" value="1"/>
</dbReference>
<reference evidence="2 3" key="1">
    <citation type="submission" date="2019-07" db="EMBL/GenBank/DDBJ databases">
        <title>De Novo Assembly of kiwifruit Actinidia rufa.</title>
        <authorList>
            <person name="Sugita-Konishi S."/>
            <person name="Sato K."/>
            <person name="Mori E."/>
            <person name="Abe Y."/>
            <person name="Kisaki G."/>
            <person name="Hamano K."/>
            <person name="Suezawa K."/>
            <person name="Otani M."/>
            <person name="Fukuda T."/>
            <person name="Manabe T."/>
            <person name="Gomi K."/>
            <person name="Tabuchi M."/>
            <person name="Akimitsu K."/>
            <person name="Kataoka I."/>
        </authorList>
    </citation>
    <scope>NUCLEOTIDE SEQUENCE [LARGE SCALE GENOMIC DNA]</scope>
    <source>
        <strain evidence="3">cv. Fuchu</strain>
    </source>
</reference>
<proteinExistence type="predicted"/>
<dbReference type="InterPro" id="IPR009489">
    <property type="entry name" value="PAR1"/>
</dbReference>
<protein>
    <recommendedName>
        <fullName evidence="4">PAR1 protein</fullName>
    </recommendedName>
</protein>
<dbReference type="Pfam" id="PF06521">
    <property type="entry name" value="PAR1"/>
    <property type="match status" value="1"/>
</dbReference>
<dbReference type="EMBL" id="BJWL01000003">
    <property type="protein sequence ID" value="GFY83714.1"/>
    <property type="molecule type" value="Genomic_DNA"/>
</dbReference>
<keyword evidence="3" id="KW-1185">Reference proteome</keyword>
<accession>A0A7J0EB37</accession>
<dbReference type="Proteomes" id="UP000585474">
    <property type="component" value="Unassembled WGS sequence"/>
</dbReference>
<evidence type="ECO:0000256" key="1">
    <source>
        <dbReference type="SAM" id="SignalP"/>
    </source>
</evidence>
<keyword evidence="1" id="KW-0732">Signal</keyword>
<sequence length="167" mass="18124">MAASTKFSLILFFICSLFLKGTLGEIVCEHLPTTVCSFAIASCGKRCLLETGYQCKTLEVVAKRMAPYIETDACVSACGLNRNSVGISSDKLLEPQFLAKLCSSNCYRNCPNIIDVYTKLADAEGVILRNLCEKQKIHLHRNMLERLSSGAAPGPIHHAALGPIGCQ</sequence>
<feature type="signal peptide" evidence="1">
    <location>
        <begin position="1"/>
        <end position="24"/>
    </location>
</feature>
<organism evidence="2 3">
    <name type="scientific">Actinidia rufa</name>
    <dbReference type="NCBI Taxonomy" id="165716"/>
    <lineage>
        <taxon>Eukaryota</taxon>
        <taxon>Viridiplantae</taxon>
        <taxon>Streptophyta</taxon>
        <taxon>Embryophyta</taxon>
        <taxon>Tracheophyta</taxon>
        <taxon>Spermatophyta</taxon>
        <taxon>Magnoliopsida</taxon>
        <taxon>eudicotyledons</taxon>
        <taxon>Gunneridae</taxon>
        <taxon>Pentapetalae</taxon>
        <taxon>asterids</taxon>
        <taxon>Ericales</taxon>
        <taxon>Actinidiaceae</taxon>
        <taxon>Actinidia</taxon>
    </lineage>
</organism>
<name>A0A7J0EB37_9ERIC</name>
<evidence type="ECO:0000313" key="2">
    <source>
        <dbReference type="EMBL" id="GFY83714.1"/>
    </source>
</evidence>
<evidence type="ECO:0008006" key="4">
    <source>
        <dbReference type="Google" id="ProtNLM"/>
    </source>
</evidence>
<evidence type="ECO:0000313" key="3">
    <source>
        <dbReference type="Proteomes" id="UP000585474"/>
    </source>
</evidence>
<dbReference type="OrthoDB" id="772928at2759"/>
<comment type="caution">
    <text evidence="2">The sequence shown here is derived from an EMBL/GenBank/DDBJ whole genome shotgun (WGS) entry which is preliminary data.</text>
</comment>
<gene>
    <name evidence="2" type="ORF">Acr_03g0004880</name>
</gene>